<dbReference type="PANTHER" id="PTHR28094">
    <property type="entry name" value="MEIOTICALLY UP-REGULATED GENE 113 PROTEIN"/>
    <property type="match status" value="1"/>
</dbReference>
<proteinExistence type="predicted"/>
<dbReference type="HOGENOM" id="CLU_415600_0_0_1"/>
<dbReference type="Pfam" id="PF10544">
    <property type="entry name" value="T5orf172"/>
    <property type="match status" value="1"/>
</dbReference>
<gene>
    <name evidence="3" type="ORF">PV05_08144</name>
</gene>
<evidence type="ECO:0000313" key="3">
    <source>
        <dbReference type="EMBL" id="KIW52513.1"/>
    </source>
</evidence>
<feature type="compositionally biased region" description="Basic and acidic residues" evidence="1">
    <location>
        <begin position="673"/>
        <end position="685"/>
    </location>
</feature>
<name>A0A0D2EB40_9EURO</name>
<evidence type="ECO:0000259" key="2">
    <source>
        <dbReference type="SMART" id="SM00974"/>
    </source>
</evidence>
<reference evidence="3 4" key="1">
    <citation type="submission" date="2015-01" db="EMBL/GenBank/DDBJ databases">
        <title>The Genome Sequence of Exophiala xenobiotica CBS118157.</title>
        <authorList>
            <consortium name="The Broad Institute Genomics Platform"/>
            <person name="Cuomo C."/>
            <person name="de Hoog S."/>
            <person name="Gorbushina A."/>
            <person name="Stielow B."/>
            <person name="Teixiera M."/>
            <person name="Abouelleil A."/>
            <person name="Chapman S.B."/>
            <person name="Priest M."/>
            <person name="Young S.K."/>
            <person name="Wortman J."/>
            <person name="Nusbaum C."/>
            <person name="Birren B."/>
        </authorList>
    </citation>
    <scope>NUCLEOTIDE SEQUENCE [LARGE SCALE GENOMIC DNA]</scope>
    <source>
        <strain evidence="3 4">CBS 118157</strain>
    </source>
</reference>
<feature type="region of interest" description="Disordered" evidence="1">
    <location>
        <begin position="1"/>
        <end position="67"/>
    </location>
</feature>
<accession>A0A0D2EB40</accession>
<organism evidence="3 4">
    <name type="scientific">Exophiala xenobiotica</name>
    <dbReference type="NCBI Taxonomy" id="348802"/>
    <lineage>
        <taxon>Eukaryota</taxon>
        <taxon>Fungi</taxon>
        <taxon>Dikarya</taxon>
        <taxon>Ascomycota</taxon>
        <taxon>Pezizomycotina</taxon>
        <taxon>Eurotiomycetes</taxon>
        <taxon>Chaetothyriomycetidae</taxon>
        <taxon>Chaetothyriales</taxon>
        <taxon>Herpotrichiellaceae</taxon>
        <taxon>Exophiala</taxon>
    </lineage>
</organism>
<feature type="compositionally biased region" description="Polar residues" evidence="1">
    <location>
        <begin position="128"/>
        <end position="148"/>
    </location>
</feature>
<feature type="domain" description="Bacteriophage T5 Orf172 DNA-binding" evidence="2">
    <location>
        <begin position="535"/>
        <end position="627"/>
    </location>
</feature>
<feature type="region of interest" description="Disordered" evidence="1">
    <location>
        <begin position="664"/>
        <end position="693"/>
    </location>
</feature>
<dbReference type="SMART" id="SM00974">
    <property type="entry name" value="T5orf172"/>
    <property type="match status" value="1"/>
</dbReference>
<dbReference type="Proteomes" id="UP000054342">
    <property type="component" value="Unassembled WGS sequence"/>
</dbReference>
<dbReference type="InterPro" id="IPR053006">
    <property type="entry name" value="Meiosis_regulatory"/>
</dbReference>
<keyword evidence="4" id="KW-1185">Reference proteome</keyword>
<dbReference type="RefSeq" id="XP_013313097.1">
    <property type="nucleotide sequence ID" value="XM_013457643.1"/>
</dbReference>
<evidence type="ECO:0000256" key="1">
    <source>
        <dbReference type="SAM" id="MobiDB-lite"/>
    </source>
</evidence>
<dbReference type="InterPro" id="IPR018306">
    <property type="entry name" value="Phage_T5_Orf172_DNA-bd"/>
</dbReference>
<feature type="region of interest" description="Disordered" evidence="1">
    <location>
        <begin position="128"/>
        <end position="155"/>
    </location>
</feature>
<sequence length="693" mass="76425">MTLSGSEHGSVPPKMPTTPRPVNRLTSRNSHPPFSTPKTPELSFVETPPAIEDPRTPEDDYDSDGGAYLLGSPLAARDRSAHVVKMAGHGHLLPDQEDCVEDAEDIDGSDPKGACEHISQWRIDTHGGIQNTSKTLSKGSEHASSFSHGKSESEVPVGPLALLPWRSVADSFRNVKTRTTATIAHQDALEGTPFKKDSTKTIGGHNATVGAKEEPEHDTEVPIRIPESVTDISDAEATIESKKESIATSLVAALSSGSAQPQPMSLGFVWQLSTTLSGILPLDTIERLQTKPEYCIASTKGGRRCAFSNGQNGMPGLTKADVDSLLNKVVRINEAPQPTVVAAHIRELVSRATCSRWHQGEAQDRMEELCSYSFKVDALPPAPRAVATMIDCVFEVWIESLMRLTTRPENAVVLDNGPTDSLDVNVASAIAPVATTSFGKSEVSLKLKEAVIVSSTATTGCAVKSGKQDVVVNVQKNRVAAGGMSTHLNHKFEKFVWSKKKASLSTQDLLRITLFKPLSDTDTHRSGFIYVFWHPVSFGYVKIGFSKDVDKRLKAWKWQCGFDLEQHNPEERVELARVKHLHRVEALVHAELRDYRMIDPKCSRCGKKHTEWFNVSASHALRVVAKWTQLSLYSDGHLRQDITEKDIDKMCRLLDVQEFPLTRRQGQAVRSSDGSKYKGRRDTRDRRRNAQPR</sequence>
<protein>
    <recommendedName>
        <fullName evidence="2">Bacteriophage T5 Orf172 DNA-binding domain-containing protein</fullName>
    </recommendedName>
</protein>
<dbReference type="PANTHER" id="PTHR28094:SF1">
    <property type="entry name" value="MEIOTICALLY UP-REGULATED GENE 113 PROTEIN"/>
    <property type="match status" value="1"/>
</dbReference>
<dbReference type="EMBL" id="KN847321">
    <property type="protein sequence ID" value="KIW52513.1"/>
    <property type="molecule type" value="Genomic_DNA"/>
</dbReference>
<feature type="region of interest" description="Disordered" evidence="1">
    <location>
        <begin position="194"/>
        <end position="219"/>
    </location>
</feature>
<dbReference type="AlphaFoldDB" id="A0A0D2EB40"/>
<dbReference type="GeneID" id="25330052"/>
<feature type="compositionally biased region" description="Polar residues" evidence="1">
    <location>
        <begin position="24"/>
        <end position="38"/>
    </location>
</feature>
<dbReference type="OrthoDB" id="2417614at2759"/>
<dbReference type="STRING" id="348802.A0A0D2EB40"/>
<evidence type="ECO:0000313" key="4">
    <source>
        <dbReference type="Proteomes" id="UP000054342"/>
    </source>
</evidence>